<dbReference type="NCBIfam" id="NF040593">
    <property type="entry name" value="CAAX_MXAN_2755"/>
    <property type="match status" value="1"/>
</dbReference>
<dbReference type="PANTHER" id="PTHR43592">
    <property type="entry name" value="CAAX AMINO TERMINAL PROTEASE"/>
    <property type="match status" value="1"/>
</dbReference>
<evidence type="ECO:0000313" key="3">
    <source>
        <dbReference type="EMBL" id="BDG07003.1"/>
    </source>
</evidence>
<dbReference type="RefSeq" id="WP_248343583.1">
    <property type="nucleotide sequence ID" value="NZ_AP025592.1"/>
</dbReference>
<feature type="transmembrane region" description="Helical" evidence="1">
    <location>
        <begin position="41"/>
        <end position="59"/>
    </location>
</feature>
<name>A0ABM7X5B5_9BACT</name>
<dbReference type="EMBL" id="AP025592">
    <property type="protein sequence ID" value="BDG07003.1"/>
    <property type="molecule type" value="Genomic_DNA"/>
</dbReference>
<evidence type="ECO:0000313" key="4">
    <source>
        <dbReference type="Proteomes" id="UP001162734"/>
    </source>
</evidence>
<proteinExistence type="predicted"/>
<feature type="transmembrane region" description="Helical" evidence="1">
    <location>
        <begin position="17"/>
        <end position="35"/>
    </location>
</feature>
<dbReference type="Proteomes" id="UP001162734">
    <property type="component" value="Chromosome"/>
</dbReference>
<feature type="transmembrane region" description="Helical" evidence="1">
    <location>
        <begin position="147"/>
        <end position="168"/>
    </location>
</feature>
<organism evidence="3 4">
    <name type="scientific">Anaeromyxobacter paludicola</name>
    <dbReference type="NCBI Taxonomy" id="2918171"/>
    <lineage>
        <taxon>Bacteria</taxon>
        <taxon>Pseudomonadati</taxon>
        <taxon>Myxococcota</taxon>
        <taxon>Myxococcia</taxon>
        <taxon>Myxococcales</taxon>
        <taxon>Cystobacterineae</taxon>
        <taxon>Anaeromyxobacteraceae</taxon>
        <taxon>Anaeromyxobacter</taxon>
    </lineage>
</organism>
<reference evidence="4" key="1">
    <citation type="journal article" date="2022" name="Int. J. Syst. Evol. Microbiol.">
        <title>Anaeromyxobacter oryzae sp. nov., Anaeromyxobacter diazotrophicus sp. nov. and Anaeromyxobacter paludicola sp. nov., isolated from paddy soils.</title>
        <authorList>
            <person name="Itoh H."/>
            <person name="Xu Z."/>
            <person name="Mise K."/>
            <person name="Masuda Y."/>
            <person name="Ushijima N."/>
            <person name="Hayakawa C."/>
            <person name="Shiratori Y."/>
            <person name="Senoo K."/>
        </authorList>
    </citation>
    <scope>NUCLEOTIDE SEQUENCE [LARGE SCALE GENOMIC DNA]</scope>
    <source>
        <strain evidence="4">Red630</strain>
    </source>
</reference>
<gene>
    <name evidence="3" type="ORF">AMPC_01160</name>
</gene>
<feature type="transmembrane region" description="Helical" evidence="1">
    <location>
        <begin position="189"/>
        <end position="207"/>
    </location>
</feature>
<dbReference type="PANTHER" id="PTHR43592:SF15">
    <property type="entry name" value="CAAX AMINO TERMINAL PROTEASE FAMILY PROTEIN"/>
    <property type="match status" value="1"/>
</dbReference>
<sequence>MSIDFAAADPSAARRELLATWAKVVAMLAVGWQLFRLDPTGLLRGNAAGLAAFLFIWYPDHKLHHRGERWPDHGFPWWGLGDRRTWRAWARGVALAFALAVLVFPVFFAGFWTYGWLLPKLPEALTRIVGPYYLPAAFHLRLPERPLLLVLNQFLVVALPEELFYRGWMQSTFAASHPQRGRVVFGARLGYGFVLTQLLFALGHLVVPQPWRLATFFPGLVFGWLRARTGNLAAPIAFHAFSNIFIAVLEAMFYGA</sequence>
<dbReference type="NCBIfam" id="NF040914">
    <property type="entry name" value="Mrt_core"/>
    <property type="match status" value="1"/>
</dbReference>
<feature type="domain" description="CAAX prenyl protease 2/Lysostaphin resistance protein A-like" evidence="2">
    <location>
        <begin position="145"/>
        <end position="245"/>
    </location>
</feature>
<dbReference type="InterPro" id="IPR057384">
    <property type="entry name" value="CAAX_MXAN_2755"/>
</dbReference>
<accession>A0ABM7X5B5</accession>
<protein>
    <recommendedName>
        <fullName evidence="2">CAAX prenyl protease 2/Lysostaphin resistance protein A-like domain-containing protein</fullName>
    </recommendedName>
</protein>
<keyword evidence="1" id="KW-0472">Membrane</keyword>
<feature type="transmembrane region" description="Helical" evidence="1">
    <location>
        <begin position="93"/>
        <end position="117"/>
    </location>
</feature>
<keyword evidence="4" id="KW-1185">Reference proteome</keyword>
<dbReference type="InterPro" id="IPR003675">
    <property type="entry name" value="Rce1/LyrA-like_dom"/>
</dbReference>
<dbReference type="Pfam" id="PF02517">
    <property type="entry name" value="Rce1-like"/>
    <property type="match status" value="1"/>
</dbReference>
<feature type="transmembrane region" description="Helical" evidence="1">
    <location>
        <begin position="232"/>
        <end position="254"/>
    </location>
</feature>
<evidence type="ECO:0000259" key="2">
    <source>
        <dbReference type="Pfam" id="PF02517"/>
    </source>
</evidence>
<keyword evidence="1" id="KW-0812">Transmembrane</keyword>
<keyword evidence="1" id="KW-1133">Transmembrane helix</keyword>
<evidence type="ECO:0000256" key="1">
    <source>
        <dbReference type="SAM" id="Phobius"/>
    </source>
</evidence>